<dbReference type="AlphaFoldDB" id="A0A5B6VSL3"/>
<proteinExistence type="predicted"/>
<dbReference type="OrthoDB" id="992748at2759"/>
<dbReference type="Proteomes" id="UP000325315">
    <property type="component" value="Unassembled WGS sequence"/>
</dbReference>
<evidence type="ECO:0000313" key="2">
    <source>
        <dbReference type="Proteomes" id="UP000325315"/>
    </source>
</evidence>
<organism evidence="1 2">
    <name type="scientific">Gossypium australe</name>
    <dbReference type="NCBI Taxonomy" id="47621"/>
    <lineage>
        <taxon>Eukaryota</taxon>
        <taxon>Viridiplantae</taxon>
        <taxon>Streptophyta</taxon>
        <taxon>Embryophyta</taxon>
        <taxon>Tracheophyta</taxon>
        <taxon>Spermatophyta</taxon>
        <taxon>Magnoliopsida</taxon>
        <taxon>eudicotyledons</taxon>
        <taxon>Gunneridae</taxon>
        <taxon>Pentapetalae</taxon>
        <taxon>rosids</taxon>
        <taxon>malvids</taxon>
        <taxon>Malvales</taxon>
        <taxon>Malvaceae</taxon>
        <taxon>Malvoideae</taxon>
        <taxon>Gossypium</taxon>
    </lineage>
</organism>
<sequence length="91" mass="10163">MPKQEVERWIKKVEEKLAHAQHVEDKVGKGKYLFRSYLGKLVDESTQAMKEVHAEGHFPGSLIVNDPSSTIAASLPTTELVGAANVREEIY</sequence>
<protein>
    <submittedName>
        <fullName evidence="1">Putative disease resistance protein isoform X2</fullName>
    </submittedName>
</protein>
<gene>
    <name evidence="1" type="ORF">EPI10_022892</name>
</gene>
<dbReference type="EMBL" id="SMMG02000005">
    <property type="protein sequence ID" value="KAA3472409.1"/>
    <property type="molecule type" value="Genomic_DNA"/>
</dbReference>
<comment type="caution">
    <text evidence="1">The sequence shown here is derived from an EMBL/GenBank/DDBJ whole genome shotgun (WGS) entry which is preliminary data.</text>
</comment>
<reference evidence="2" key="1">
    <citation type="journal article" date="2019" name="Plant Biotechnol. J.">
        <title>Genome sequencing of the Australian wild diploid species Gossypium australe highlights disease resistance and delayed gland morphogenesis.</title>
        <authorList>
            <person name="Cai Y."/>
            <person name="Cai X."/>
            <person name="Wang Q."/>
            <person name="Wang P."/>
            <person name="Zhang Y."/>
            <person name="Cai C."/>
            <person name="Xu Y."/>
            <person name="Wang K."/>
            <person name="Zhou Z."/>
            <person name="Wang C."/>
            <person name="Geng S."/>
            <person name="Li B."/>
            <person name="Dong Q."/>
            <person name="Hou Y."/>
            <person name="Wang H."/>
            <person name="Ai P."/>
            <person name="Liu Z."/>
            <person name="Yi F."/>
            <person name="Sun M."/>
            <person name="An G."/>
            <person name="Cheng J."/>
            <person name="Zhang Y."/>
            <person name="Shi Q."/>
            <person name="Xie Y."/>
            <person name="Shi X."/>
            <person name="Chang Y."/>
            <person name="Huang F."/>
            <person name="Chen Y."/>
            <person name="Hong S."/>
            <person name="Mi L."/>
            <person name="Sun Q."/>
            <person name="Zhang L."/>
            <person name="Zhou B."/>
            <person name="Peng R."/>
            <person name="Zhang X."/>
            <person name="Liu F."/>
        </authorList>
    </citation>
    <scope>NUCLEOTIDE SEQUENCE [LARGE SCALE GENOMIC DNA]</scope>
    <source>
        <strain evidence="2">cv. PA1801</strain>
    </source>
</reference>
<accession>A0A5B6VSL3</accession>
<name>A0A5B6VSL3_9ROSI</name>
<keyword evidence="2" id="KW-1185">Reference proteome</keyword>
<evidence type="ECO:0000313" key="1">
    <source>
        <dbReference type="EMBL" id="KAA3472409.1"/>
    </source>
</evidence>